<evidence type="ECO:0000313" key="3">
    <source>
        <dbReference type="Proteomes" id="UP001224775"/>
    </source>
</evidence>
<feature type="region of interest" description="Disordered" evidence="1">
    <location>
        <begin position="35"/>
        <end position="89"/>
    </location>
</feature>
<feature type="compositionally biased region" description="Low complexity" evidence="1">
    <location>
        <begin position="35"/>
        <end position="49"/>
    </location>
</feature>
<dbReference type="EMBL" id="JATAAI010000049">
    <property type="protein sequence ID" value="KAK1733417.1"/>
    <property type="molecule type" value="Genomic_DNA"/>
</dbReference>
<dbReference type="PANTHER" id="PTHR12277:SF81">
    <property type="entry name" value="PROTEIN ABHD13"/>
    <property type="match status" value="1"/>
</dbReference>
<feature type="region of interest" description="Disordered" evidence="1">
    <location>
        <begin position="588"/>
        <end position="607"/>
    </location>
</feature>
<protein>
    <submittedName>
        <fullName evidence="2">Alpha/beta hydrolase family protein</fullName>
    </submittedName>
</protein>
<organism evidence="2 3">
    <name type="scientific">Skeletonema marinoi</name>
    <dbReference type="NCBI Taxonomy" id="267567"/>
    <lineage>
        <taxon>Eukaryota</taxon>
        <taxon>Sar</taxon>
        <taxon>Stramenopiles</taxon>
        <taxon>Ochrophyta</taxon>
        <taxon>Bacillariophyta</taxon>
        <taxon>Coscinodiscophyceae</taxon>
        <taxon>Thalassiosirophycidae</taxon>
        <taxon>Thalassiosirales</taxon>
        <taxon>Skeletonemataceae</taxon>
        <taxon>Skeletonema</taxon>
        <taxon>Skeletonema marinoi-dohrnii complex</taxon>
    </lineage>
</organism>
<dbReference type="InterPro" id="IPR029058">
    <property type="entry name" value="AB_hydrolase_fold"/>
</dbReference>
<proteinExistence type="predicted"/>
<dbReference type="AlphaFoldDB" id="A0AAD8XTX4"/>
<dbReference type="Gene3D" id="3.40.50.1820">
    <property type="entry name" value="alpha/beta hydrolase"/>
    <property type="match status" value="1"/>
</dbReference>
<feature type="compositionally biased region" description="Acidic residues" evidence="1">
    <location>
        <begin position="392"/>
        <end position="403"/>
    </location>
</feature>
<name>A0AAD8XTX4_9STRA</name>
<feature type="compositionally biased region" description="Basic residues" evidence="1">
    <location>
        <begin position="814"/>
        <end position="826"/>
    </location>
</feature>
<feature type="compositionally biased region" description="Low complexity" evidence="1">
    <location>
        <begin position="827"/>
        <end position="841"/>
    </location>
</feature>
<feature type="region of interest" description="Disordered" evidence="1">
    <location>
        <begin position="386"/>
        <end position="477"/>
    </location>
</feature>
<evidence type="ECO:0000313" key="2">
    <source>
        <dbReference type="EMBL" id="KAK1733417.1"/>
    </source>
</evidence>
<feature type="compositionally biased region" description="Basic residues" evidence="1">
    <location>
        <begin position="842"/>
        <end position="852"/>
    </location>
</feature>
<feature type="region of interest" description="Disordered" evidence="1">
    <location>
        <begin position="197"/>
        <end position="218"/>
    </location>
</feature>
<gene>
    <name evidence="2" type="ORF">QTG54_015832</name>
</gene>
<comment type="caution">
    <text evidence="2">The sequence shown here is derived from an EMBL/GenBank/DDBJ whole genome shotgun (WGS) entry which is preliminary data.</text>
</comment>
<feature type="region of interest" description="Disordered" evidence="1">
    <location>
        <begin position="291"/>
        <end position="369"/>
    </location>
</feature>
<dbReference type="Proteomes" id="UP001224775">
    <property type="component" value="Unassembled WGS sequence"/>
</dbReference>
<evidence type="ECO:0000256" key="1">
    <source>
        <dbReference type="SAM" id="MobiDB-lite"/>
    </source>
</evidence>
<feature type="compositionally biased region" description="Low complexity" evidence="1">
    <location>
        <begin position="802"/>
        <end position="813"/>
    </location>
</feature>
<feature type="compositionally biased region" description="Acidic residues" evidence="1">
    <location>
        <begin position="328"/>
        <end position="345"/>
    </location>
</feature>
<feature type="region of interest" description="Disordered" evidence="1">
    <location>
        <begin position="246"/>
        <end position="268"/>
    </location>
</feature>
<feature type="region of interest" description="Disordered" evidence="1">
    <location>
        <begin position="778"/>
        <end position="870"/>
    </location>
</feature>
<feature type="compositionally biased region" description="Polar residues" evidence="1">
    <location>
        <begin position="348"/>
        <end position="358"/>
    </location>
</feature>
<feature type="compositionally biased region" description="Low complexity" evidence="1">
    <location>
        <begin position="425"/>
        <end position="455"/>
    </location>
</feature>
<reference evidence="2" key="1">
    <citation type="submission" date="2023-06" db="EMBL/GenBank/DDBJ databases">
        <title>Survivors Of The Sea: Transcriptome response of Skeletonema marinoi to long-term dormancy.</title>
        <authorList>
            <person name="Pinder M.I.M."/>
            <person name="Kourtchenko O."/>
            <person name="Robertson E.K."/>
            <person name="Larsson T."/>
            <person name="Maumus F."/>
            <person name="Osuna-Cruz C.M."/>
            <person name="Vancaester E."/>
            <person name="Stenow R."/>
            <person name="Vandepoele K."/>
            <person name="Ploug H."/>
            <person name="Bruchert V."/>
            <person name="Godhe A."/>
            <person name="Topel M."/>
        </authorList>
    </citation>
    <scope>NUCLEOTIDE SEQUENCE</scope>
    <source>
        <strain evidence="2">R05AC</strain>
    </source>
</reference>
<feature type="compositionally biased region" description="Low complexity" evidence="1">
    <location>
        <begin position="301"/>
        <end position="319"/>
    </location>
</feature>
<feature type="compositionally biased region" description="Low complexity" evidence="1">
    <location>
        <begin position="246"/>
        <end position="264"/>
    </location>
</feature>
<keyword evidence="3" id="KW-1185">Reference proteome</keyword>
<feature type="region of interest" description="Disordered" evidence="1">
    <location>
        <begin position="735"/>
        <end position="764"/>
    </location>
</feature>
<sequence length="914" mass="100793">MGNTIISSLLFQPPTPANELDYFGSVNVTAAAVTSPSSSNRSAHNDSSNQAVHKSKGHFVRGGGSHNHHSSSSSRQQPSQQQQVVTTNNNSNEPTLHYIWLVSPTHPLPIPALHIQHSTSLRPSNTPSTNRYTLLYSHGNAEDIGLLAKFLTDISKLLQVDILVYDYTGYGVSVDRRAVLRFYAVWGGRLEEWRRWRRSQSRSRNGDSGAEMRQDEGKNNGVRYSMDVFMAPMVFAKTTAETAASNAASSGKETSSASPSSSSALNLPDNVYVCGDELDFIEDDATTIATASDNDHQYHQRTTSSSGRSRRSSSATTTSEPRDNSLLDIDDDYDNDDYDDYDDDMPSVTATCYENSTMHGDDDDDTEDEVSLFTCGASCNEAVEHSSIVGGLEEEEYEEDDMMRDDPTSEFSASSSYHHHHHHSSQSSSPRSISGGSTTTATVMSSSSQRRNSSQRGRRRGHPNRQISIRAPLTPKQKRRALLRKHKWTMPSPSEEQCYGDIQLAYNYLLQIQEVPAKHVLLYGKSVGSGPTCWLAQRTCQSSSVGSSSSKDVAYDASGVGGGGGMMYEDVRDDGDVDYRDERVGGGAANVSVGGSGAGGSNNKSSLVGRSCDDDDAPGGVILHSPFLSVIRVVLDMGFTTVGDLFPNIDRVKDFTCPTYIIHGTQDEIVPYYHGQGLFNGLSDTSKAVPFWANGAGHNNIEMEMPTAYIKRLMQFVRQCDRLNYPAGELLRTRAFSSGSHGSGPKITTSSKQQRGGSAHSQQELDSALHLPNNLHRKHTHTRQMMSSVSKQRKKKGHSNSPTMVVNTMNTTTPKRRQGGGGRSHRNSNNSISMEQQQVMMQHHHGKYHHHQAQQQYQQHNHHQSARRDQYPSVVTNLSTDAAMCGIHEPSVESKYYTQYLQQQQQQQQQSSYY</sequence>
<feature type="compositionally biased region" description="Low complexity" evidence="1">
    <location>
        <begin position="70"/>
        <end position="89"/>
    </location>
</feature>
<accession>A0AAD8XTX4</accession>
<dbReference type="SUPFAM" id="SSF53474">
    <property type="entry name" value="alpha/beta-Hydrolases"/>
    <property type="match status" value="1"/>
</dbReference>
<dbReference type="PANTHER" id="PTHR12277">
    <property type="entry name" value="ALPHA/BETA HYDROLASE DOMAIN-CONTAINING PROTEIN"/>
    <property type="match status" value="1"/>
</dbReference>
<keyword evidence="2" id="KW-0378">Hydrolase</keyword>
<dbReference type="GO" id="GO:0016787">
    <property type="term" value="F:hydrolase activity"/>
    <property type="evidence" value="ECO:0007669"/>
    <property type="project" value="UniProtKB-KW"/>
</dbReference>